<reference evidence="2 3" key="1">
    <citation type="submission" date="2019-07" db="EMBL/GenBank/DDBJ databases">
        <title>Whole genome shotgun sequence of Terrabacter aerolatus NBRC 106305.</title>
        <authorList>
            <person name="Hosoyama A."/>
            <person name="Uohara A."/>
            <person name="Ohji S."/>
            <person name="Ichikawa N."/>
        </authorList>
    </citation>
    <scope>NUCLEOTIDE SEQUENCE [LARGE SCALE GENOMIC DNA]</scope>
    <source>
        <strain evidence="2 3">NBRC 106305</strain>
    </source>
</reference>
<dbReference type="Pfam" id="PF01863">
    <property type="entry name" value="YgjP-like"/>
    <property type="match status" value="1"/>
</dbReference>
<dbReference type="EMBL" id="BJYX01000010">
    <property type="protein sequence ID" value="GEO30389.1"/>
    <property type="molecule type" value="Genomic_DNA"/>
</dbReference>
<proteinExistence type="predicted"/>
<name>A0A512D1P1_9MICO</name>
<dbReference type="CDD" id="cd07344">
    <property type="entry name" value="M48_yhfN_like"/>
    <property type="match status" value="1"/>
</dbReference>
<accession>A0A512D1P1</accession>
<feature type="domain" description="YgjP-like metallopeptidase" evidence="1">
    <location>
        <begin position="138"/>
        <end position="202"/>
    </location>
</feature>
<dbReference type="Gene3D" id="3.30.2010.10">
    <property type="entry name" value="Metalloproteases ('zincins'), catalytic domain"/>
    <property type="match status" value="1"/>
</dbReference>
<evidence type="ECO:0000313" key="2">
    <source>
        <dbReference type="EMBL" id="GEO30389.1"/>
    </source>
</evidence>
<protein>
    <recommendedName>
        <fullName evidence="1">YgjP-like metallopeptidase domain-containing protein</fullName>
    </recommendedName>
</protein>
<dbReference type="InterPro" id="IPR002725">
    <property type="entry name" value="YgjP-like_metallopeptidase"/>
</dbReference>
<evidence type="ECO:0000259" key="1">
    <source>
        <dbReference type="Pfam" id="PF01863"/>
    </source>
</evidence>
<keyword evidence="3" id="KW-1185">Reference proteome</keyword>
<evidence type="ECO:0000313" key="3">
    <source>
        <dbReference type="Proteomes" id="UP000321534"/>
    </source>
</evidence>
<dbReference type="PANTHER" id="PTHR30399:SF1">
    <property type="entry name" value="UTP PYROPHOSPHATASE"/>
    <property type="match status" value="1"/>
</dbReference>
<sequence>MLIPAWRAHAGCGMSRGRARVAVALRAVVPGLTYPALMATVRREVVHTVVDGVTVEVRRSAKRRRTVSAYRQEGRLVVLVPARMSRAEEGEWVRTMVARVAASEQRRQRSDGDLEQRALALSRAHLGGRAVPSSVRWVSNQNSRWGSCTPAEGSIRLSDKLRGMPGWVVDYVLLHELAHLLQPGHGPEFWELLRGYPRLERARGYLQGVSAAAGLDLSDE</sequence>
<dbReference type="PANTHER" id="PTHR30399">
    <property type="entry name" value="UNCHARACTERIZED PROTEIN YGJP"/>
    <property type="match status" value="1"/>
</dbReference>
<dbReference type="Proteomes" id="UP000321534">
    <property type="component" value="Unassembled WGS sequence"/>
</dbReference>
<gene>
    <name evidence="2" type="ORF">TAE01_21990</name>
</gene>
<comment type="caution">
    <text evidence="2">The sequence shown here is derived from an EMBL/GenBank/DDBJ whole genome shotgun (WGS) entry which is preliminary data.</text>
</comment>
<organism evidence="2 3">
    <name type="scientific">Terrabacter aerolatus</name>
    <dbReference type="NCBI Taxonomy" id="422442"/>
    <lineage>
        <taxon>Bacteria</taxon>
        <taxon>Bacillati</taxon>
        <taxon>Actinomycetota</taxon>
        <taxon>Actinomycetes</taxon>
        <taxon>Micrococcales</taxon>
        <taxon>Intrasporangiaceae</taxon>
        <taxon>Terrabacter</taxon>
    </lineage>
</organism>
<dbReference type="AlphaFoldDB" id="A0A512D1P1"/>
<dbReference type="InterPro" id="IPR053136">
    <property type="entry name" value="UTP_pyrophosphatase-like"/>
</dbReference>